<sequence>MPTASGYFTWRSPNHIDADFPVNNKLSKCSIDLDTSLENFGQTPATLSYDSEDQLSGTKYITYGRIGQANFDTTFENDVKIEGSLMAPIPNAVPASGRGTWIQMY</sequence>
<name>A0A1L9N790_ASPTC</name>
<evidence type="ECO:0000313" key="2">
    <source>
        <dbReference type="Proteomes" id="UP000184304"/>
    </source>
</evidence>
<reference evidence="2" key="1">
    <citation type="journal article" date="2017" name="Genome Biol.">
        <title>Comparative genomics reveals high biological diversity and specific adaptations in the industrially and medically important fungal genus Aspergillus.</title>
        <authorList>
            <person name="de Vries R.P."/>
            <person name="Riley R."/>
            <person name="Wiebenga A."/>
            <person name="Aguilar-Osorio G."/>
            <person name="Amillis S."/>
            <person name="Uchima C.A."/>
            <person name="Anderluh G."/>
            <person name="Asadollahi M."/>
            <person name="Askin M."/>
            <person name="Barry K."/>
            <person name="Battaglia E."/>
            <person name="Bayram O."/>
            <person name="Benocci T."/>
            <person name="Braus-Stromeyer S.A."/>
            <person name="Caldana C."/>
            <person name="Canovas D."/>
            <person name="Cerqueira G.C."/>
            <person name="Chen F."/>
            <person name="Chen W."/>
            <person name="Choi C."/>
            <person name="Clum A."/>
            <person name="Dos Santos R.A."/>
            <person name="Damasio A.R."/>
            <person name="Diallinas G."/>
            <person name="Emri T."/>
            <person name="Fekete E."/>
            <person name="Flipphi M."/>
            <person name="Freyberg S."/>
            <person name="Gallo A."/>
            <person name="Gournas C."/>
            <person name="Habgood R."/>
            <person name="Hainaut M."/>
            <person name="Harispe M.L."/>
            <person name="Henrissat B."/>
            <person name="Hilden K.S."/>
            <person name="Hope R."/>
            <person name="Hossain A."/>
            <person name="Karabika E."/>
            <person name="Karaffa L."/>
            <person name="Karanyi Z."/>
            <person name="Krasevec N."/>
            <person name="Kuo A."/>
            <person name="Kusch H."/>
            <person name="LaButti K."/>
            <person name="Lagendijk E.L."/>
            <person name="Lapidus A."/>
            <person name="Levasseur A."/>
            <person name="Lindquist E."/>
            <person name="Lipzen A."/>
            <person name="Logrieco A.F."/>
            <person name="MacCabe A."/>
            <person name="Maekelae M.R."/>
            <person name="Malavazi I."/>
            <person name="Melin P."/>
            <person name="Meyer V."/>
            <person name="Mielnichuk N."/>
            <person name="Miskei M."/>
            <person name="Molnar A.P."/>
            <person name="Mule G."/>
            <person name="Ngan C.Y."/>
            <person name="Orejas M."/>
            <person name="Orosz E."/>
            <person name="Ouedraogo J.P."/>
            <person name="Overkamp K.M."/>
            <person name="Park H.-S."/>
            <person name="Perrone G."/>
            <person name="Piumi F."/>
            <person name="Punt P.J."/>
            <person name="Ram A.F."/>
            <person name="Ramon A."/>
            <person name="Rauscher S."/>
            <person name="Record E."/>
            <person name="Riano-Pachon D.M."/>
            <person name="Robert V."/>
            <person name="Roehrig J."/>
            <person name="Ruller R."/>
            <person name="Salamov A."/>
            <person name="Salih N.S."/>
            <person name="Samson R.A."/>
            <person name="Sandor E."/>
            <person name="Sanguinetti M."/>
            <person name="Schuetze T."/>
            <person name="Sepcic K."/>
            <person name="Shelest E."/>
            <person name="Sherlock G."/>
            <person name="Sophianopoulou V."/>
            <person name="Squina F.M."/>
            <person name="Sun H."/>
            <person name="Susca A."/>
            <person name="Todd R.B."/>
            <person name="Tsang A."/>
            <person name="Unkles S.E."/>
            <person name="van de Wiele N."/>
            <person name="van Rossen-Uffink D."/>
            <person name="Oliveira J.V."/>
            <person name="Vesth T.C."/>
            <person name="Visser J."/>
            <person name="Yu J.-H."/>
            <person name="Zhou M."/>
            <person name="Andersen M.R."/>
            <person name="Archer D.B."/>
            <person name="Baker S.E."/>
            <person name="Benoit I."/>
            <person name="Brakhage A.A."/>
            <person name="Braus G.H."/>
            <person name="Fischer R."/>
            <person name="Frisvad J.C."/>
            <person name="Goldman G.H."/>
            <person name="Houbraken J."/>
            <person name="Oakley B."/>
            <person name="Pocsi I."/>
            <person name="Scazzocchio C."/>
            <person name="Seiboth B."/>
            <person name="vanKuyk P.A."/>
            <person name="Wortman J."/>
            <person name="Dyer P.S."/>
            <person name="Grigoriev I.V."/>
        </authorList>
    </citation>
    <scope>NUCLEOTIDE SEQUENCE [LARGE SCALE GENOMIC DNA]</scope>
    <source>
        <strain evidence="2">CBS 134.48</strain>
    </source>
</reference>
<evidence type="ECO:0000313" key="1">
    <source>
        <dbReference type="EMBL" id="OJI85049.1"/>
    </source>
</evidence>
<gene>
    <name evidence="1" type="ORF">ASPTUDRAFT_41177</name>
</gene>
<organism evidence="1 2">
    <name type="scientific">Aspergillus tubingensis (strain CBS 134.48)</name>
    <dbReference type="NCBI Taxonomy" id="767770"/>
    <lineage>
        <taxon>Eukaryota</taxon>
        <taxon>Fungi</taxon>
        <taxon>Dikarya</taxon>
        <taxon>Ascomycota</taxon>
        <taxon>Pezizomycotina</taxon>
        <taxon>Eurotiomycetes</taxon>
        <taxon>Eurotiomycetidae</taxon>
        <taxon>Eurotiales</taxon>
        <taxon>Aspergillaceae</taxon>
        <taxon>Aspergillus</taxon>
        <taxon>Aspergillus subgen. Circumdati</taxon>
    </lineage>
</organism>
<dbReference type="AlphaFoldDB" id="A0A1L9N790"/>
<accession>A0A1L9N790</accession>
<dbReference type="EMBL" id="KV878198">
    <property type="protein sequence ID" value="OJI85049.1"/>
    <property type="molecule type" value="Genomic_DNA"/>
</dbReference>
<keyword evidence="2" id="KW-1185">Reference proteome</keyword>
<dbReference type="OMA" id="GGFQQFN"/>
<dbReference type="VEuPathDB" id="FungiDB:ASPTUDRAFT_41177"/>
<protein>
    <submittedName>
        <fullName evidence="1">Uncharacterized protein</fullName>
    </submittedName>
</protein>
<proteinExistence type="predicted"/>
<dbReference type="Proteomes" id="UP000184304">
    <property type="component" value="Unassembled WGS sequence"/>
</dbReference>